<feature type="compositionally biased region" description="Low complexity" evidence="1">
    <location>
        <begin position="41"/>
        <end position="73"/>
    </location>
</feature>
<sequence length="131" mass="14193">MLRARHLSQRLSPEPIPGRSMGFLHALWALAHVAHRRTAGPHSTTSSDHSHPPRLSSTSASSFNSSSSSSSLSGSLVYSTAFRGLTTIDLASSETSSSTFRLFLATVASPLMWSLCMFPAPRFFDILQVRS</sequence>
<organism evidence="2 3">
    <name type="scientific">Coprinopsis marcescibilis</name>
    <name type="common">Agaric fungus</name>
    <name type="synonym">Psathyrella marcescibilis</name>
    <dbReference type="NCBI Taxonomy" id="230819"/>
    <lineage>
        <taxon>Eukaryota</taxon>
        <taxon>Fungi</taxon>
        <taxon>Dikarya</taxon>
        <taxon>Basidiomycota</taxon>
        <taxon>Agaricomycotina</taxon>
        <taxon>Agaricomycetes</taxon>
        <taxon>Agaricomycetidae</taxon>
        <taxon>Agaricales</taxon>
        <taxon>Agaricineae</taxon>
        <taxon>Psathyrellaceae</taxon>
        <taxon>Coprinopsis</taxon>
    </lineage>
</organism>
<name>A0A5C3KBI2_COPMA</name>
<dbReference type="AlphaFoldDB" id="A0A5C3KBI2"/>
<gene>
    <name evidence="2" type="ORF">FA15DRAFT_676069</name>
</gene>
<dbReference type="EMBL" id="ML210509">
    <property type="protein sequence ID" value="TFK17446.1"/>
    <property type="molecule type" value="Genomic_DNA"/>
</dbReference>
<reference evidence="2 3" key="1">
    <citation type="journal article" date="2019" name="Nat. Ecol. Evol.">
        <title>Megaphylogeny resolves global patterns of mushroom evolution.</title>
        <authorList>
            <person name="Varga T."/>
            <person name="Krizsan K."/>
            <person name="Foldi C."/>
            <person name="Dima B."/>
            <person name="Sanchez-Garcia M."/>
            <person name="Sanchez-Ramirez S."/>
            <person name="Szollosi G.J."/>
            <person name="Szarkandi J.G."/>
            <person name="Papp V."/>
            <person name="Albert L."/>
            <person name="Andreopoulos W."/>
            <person name="Angelini C."/>
            <person name="Antonin V."/>
            <person name="Barry K.W."/>
            <person name="Bougher N.L."/>
            <person name="Buchanan P."/>
            <person name="Buyck B."/>
            <person name="Bense V."/>
            <person name="Catcheside P."/>
            <person name="Chovatia M."/>
            <person name="Cooper J."/>
            <person name="Damon W."/>
            <person name="Desjardin D."/>
            <person name="Finy P."/>
            <person name="Geml J."/>
            <person name="Haridas S."/>
            <person name="Hughes K."/>
            <person name="Justo A."/>
            <person name="Karasinski D."/>
            <person name="Kautmanova I."/>
            <person name="Kiss B."/>
            <person name="Kocsube S."/>
            <person name="Kotiranta H."/>
            <person name="LaButti K.M."/>
            <person name="Lechner B.E."/>
            <person name="Liimatainen K."/>
            <person name="Lipzen A."/>
            <person name="Lukacs Z."/>
            <person name="Mihaltcheva S."/>
            <person name="Morgado L.N."/>
            <person name="Niskanen T."/>
            <person name="Noordeloos M.E."/>
            <person name="Ohm R.A."/>
            <person name="Ortiz-Santana B."/>
            <person name="Ovrebo C."/>
            <person name="Racz N."/>
            <person name="Riley R."/>
            <person name="Savchenko A."/>
            <person name="Shiryaev A."/>
            <person name="Soop K."/>
            <person name="Spirin V."/>
            <person name="Szebenyi C."/>
            <person name="Tomsovsky M."/>
            <person name="Tulloss R.E."/>
            <person name="Uehling J."/>
            <person name="Grigoriev I.V."/>
            <person name="Vagvolgyi C."/>
            <person name="Papp T."/>
            <person name="Martin F.M."/>
            <person name="Miettinen O."/>
            <person name="Hibbett D.S."/>
            <person name="Nagy L.G."/>
        </authorList>
    </citation>
    <scope>NUCLEOTIDE SEQUENCE [LARGE SCALE GENOMIC DNA]</scope>
    <source>
        <strain evidence="2 3">CBS 121175</strain>
    </source>
</reference>
<protein>
    <submittedName>
        <fullName evidence="2">Uncharacterized protein</fullName>
    </submittedName>
</protein>
<evidence type="ECO:0000313" key="2">
    <source>
        <dbReference type="EMBL" id="TFK17446.1"/>
    </source>
</evidence>
<keyword evidence="3" id="KW-1185">Reference proteome</keyword>
<feature type="region of interest" description="Disordered" evidence="1">
    <location>
        <begin position="39"/>
        <end position="73"/>
    </location>
</feature>
<proteinExistence type="predicted"/>
<dbReference type="Proteomes" id="UP000307440">
    <property type="component" value="Unassembled WGS sequence"/>
</dbReference>
<evidence type="ECO:0000313" key="3">
    <source>
        <dbReference type="Proteomes" id="UP000307440"/>
    </source>
</evidence>
<accession>A0A5C3KBI2</accession>
<evidence type="ECO:0000256" key="1">
    <source>
        <dbReference type="SAM" id="MobiDB-lite"/>
    </source>
</evidence>